<dbReference type="InterPro" id="IPR001045">
    <property type="entry name" value="Spermi_synthase"/>
</dbReference>
<sequence>MADAGGSKRLWLEEDIESDLRWSYTVKSILHTGKSEFQDVELVDTGPFGKVLLLDGKLQSAERDEFVYHECLVHPALLAHPCPKTVFIAGGGEGSTAREVLRHKTVEKCVMVDIDGVVVTFCKKHLDVNKEAFEDPRLELIIGDARSGLEGYDGKFDVIVGDLADPVWGNPCYQLYTQAYYEMCKSKLNPGGVLVTQSGPAGVLSCTEVYTVIHNTLKQVFPKVVPAAHHVPSFADTWGWQIAFCDEATGAELGEAEIDARIAARVEGELAHYDGRCHAAITALSKSVRAALAKEERVYTMESPVFIHGAGFNDNENVDRKGL</sequence>
<keyword evidence="2 6" id="KW-0808">Transferase</keyword>
<dbReference type="GO" id="GO:0006596">
    <property type="term" value="P:polyamine biosynthetic process"/>
    <property type="evidence" value="ECO:0007669"/>
    <property type="project" value="UniProtKB-UniRule"/>
</dbReference>
<dbReference type="Gene3D" id="2.30.140.10">
    <property type="entry name" value="Spermidine synthase, tetramerisation domain"/>
    <property type="match status" value="1"/>
</dbReference>
<dbReference type="InterPro" id="IPR030374">
    <property type="entry name" value="PABS"/>
</dbReference>
<dbReference type="HAMAP" id="MF_00198">
    <property type="entry name" value="Spermidine_synth"/>
    <property type="match status" value="1"/>
</dbReference>
<reference evidence="8" key="1">
    <citation type="submission" date="2021-01" db="EMBL/GenBank/DDBJ databases">
        <authorList>
            <person name="Corre E."/>
            <person name="Pelletier E."/>
            <person name="Niang G."/>
            <person name="Scheremetjew M."/>
            <person name="Finn R."/>
            <person name="Kale V."/>
            <person name="Holt S."/>
            <person name="Cochrane G."/>
            <person name="Meng A."/>
            <person name="Brown T."/>
            <person name="Cohen L."/>
        </authorList>
    </citation>
    <scope>NUCLEOTIDE SEQUENCE</scope>
    <source>
        <strain evidence="8">CCMP1413</strain>
    </source>
</reference>
<evidence type="ECO:0000313" key="8">
    <source>
        <dbReference type="EMBL" id="CAD8246406.1"/>
    </source>
</evidence>
<dbReference type="AlphaFoldDB" id="A0A7R9TVL2"/>
<dbReference type="PANTHER" id="PTHR43317">
    <property type="entry name" value="THERMOSPERMINE SYNTHASE ACAULIS5"/>
    <property type="match status" value="1"/>
</dbReference>
<evidence type="ECO:0000256" key="4">
    <source>
        <dbReference type="ARBA" id="ARBA00048874"/>
    </source>
</evidence>
<evidence type="ECO:0000256" key="3">
    <source>
        <dbReference type="ARBA" id="ARBA00023115"/>
    </source>
</evidence>
<dbReference type="NCBIfam" id="NF037959">
    <property type="entry name" value="MFS_SpdSyn"/>
    <property type="match status" value="1"/>
</dbReference>
<proteinExistence type="inferred from homology"/>
<gene>
    <name evidence="8" type="ORF">PCOL08062_LOCUS9640</name>
</gene>
<evidence type="ECO:0000256" key="5">
    <source>
        <dbReference type="ARBA" id="ARBA00049721"/>
    </source>
</evidence>
<dbReference type="GO" id="GO:0010487">
    <property type="term" value="F:thermospermine synthase activity"/>
    <property type="evidence" value="ECO:0007669"/>
    <property type="project" value="UniProtKB-EC"/>
</dbReference>
<comment type="similarity">
    <text evidence="1">Belongs to the spermidine/spermine synthase family.</text>
</comment>
<evidence type="ECO:0000256" key="2">
    <source>
        <dbReference type="ARBA" id="ARBA00022679"/>
    </source>
</evidence>
<evidence type="ECO:0000256" key="1">
    <source>
        <dbReference type="ARBA" id="ARBA00007867"/>
    </source>
</evidence>
<keyword evidence="3 6" id="KW-0620">Polyamine biosynthesis</keyword>
<dbReference type="PANTHER" id="PTHR43317:SF1">
    <property type="entry name" value="THERMOSPERMINE SYNTHASE ACAULIS5"/>
    <property type="match status" value="1"/>
</dbReference>
<evidence type="ECO:0000259" key="7">
    <source>
        <dbReference type="PROSITE" id="PS51006"/>
    </source>
</evidence>
<evidence type="ECO:0000256" key="6">
    <source>
        <dbReference type="PROSITE-ProRule" id="PRU00354"/>
    </source>
</evidence>
<dbReference type="FunFam" id="3.40.50.150:FF:000088">
    <property type="entry name" value="Polyamine aminopropyltransferase"/>
    <property type="match status" value="1"/>
</dbReference>
<feature type="domain" description="PABS" evidence="7">
    <location>
        <begin position="9"/>
        <end position="247"/>
    </location>
</feature>
<dbReference type="EC" id="2.5.1.79" evidence="5"/>
<dbReference type="PROSITE" id="PS51006">
    <property type="entry name" value="PABS_2"/>
    <property type="match status" value="1"/>
</dbReference>
<dbReference type="Pfam" id="PF17284">
    <property type="entry name" value="Spermine_synt_N"/>
    <property type="match status" value="1"/>
</dbReference>
<dbReference type="InterPro" id="IPR037163">
    <property type="entry name" value="Spermidine_synt_N_sf"/>
</dbReference>
<dbReference type="SUPFAM" id="SSF53335">
    <property type="entry name" value="S-adenosyl-L-methionine-dependent methyltransferases"/>
    <property type="match status" value="1"/>
</dbReference>
<name>A0A7R9TVL2_9VIRI</name>
<dbReference type="EMBL" id="HBDZ01012565">
    <property type="protein sequence ID" value="CAD8246406.1"/>
    <property type="molecule type" value="Transcribed_RNA"/>
</dbReference>
<organism evidence="8">
    <name type="scientific">Prasinoderma coloniale</name>
    <dbReference type="NCBI Taxonomy" id="156133"/>
    <lineage>
        <taxon>Eukaryota</taxon>
        <taxon>Viridiplantae</taxon>
        <taxon>Prasinodermophyta</taxon>
        <taxon>Prasinodermophyceae</taxon>
        <taxon>Prasinodermales</taxon>
        <taxon>Prasinodermaceae</taxon>
        <taxon>Prasinoderma</taxon>
    </lineage>
</organism>
<comment type="catalytic activity">
    <reaction evidence="4">
        <text>S-adenosyl 3-(methylsulfanyl)propylamine + spermidine = thermospermine + S-methyl-5'-thioadenosine + H(+)</text>
        <dbReference type="Rhea" id="RHEA:30515"/>
        <dbReference type="ChEBI" id="CHEBI:15378"/>
        <dbReference type="ChEBI" id="CHEBI:17509"/>
        <dbReference type="ChEBI" id="CHEBI:57443"/>
        <dbReference type="ChEBI" id="CHEBI:57834"/>
        <dbReference type="ChEBI" id="CHEBI:59903"/>
        <dbReference type="EC" id="2.5.1.79"/>
    </reaction>
</comment>
<feature type="active site" description="Proton acceptor" evidence="6">
    <location>
        <position position="162"/>
    </location>
</feature>
<protein>
    <recommendedName>
        <fullName evidence="5">thermospermine synthase</fullName>
        <ecNumber evidence="5">2.5.1.79</ecNumber>
    </recommendedName>
</protein>
<accession>A0A7R9TVL2</accession>
<dbReference type="InterPro" id="IPR029063">
    <property type="entry name" value="SAM-dependent_MTases_sf"/>
</dbReference>
<dbReference type="Gene3D" id="3.40.50.150">
    <property type="entry name" value="Vaccinia Virus protein VP39"/>
    <property type="match status" value="1"/>
</dbReference>
<dbReference type="Pfam" id="PF01564">
    <property type="entry name" value="Spermine_synth"/>
    <property type="match status" value="1"/>
</dbReference>
<dbReference type="InterPro" id="IPR035246">
    <property type="entry name" value="Spermidine_synt_N"/>
</dbReference>
<dbReference type="CDD" id="cd02440">
    <property type="entry name" value="AdoMet_MTases"/>
    <property type="match status" value="1"/>
</dbReference>